<dbReference type="Pfam" id="PF04263">
    <property type="entry name" value="TPK_catalytic"/>
    <property type="match status" value="1"/>
</dbReference>
<reference evidence="7 8" key="1">
    <citation type="submission" date="2022-03" db="EMBL/GenBank/DDBJ databases">
        <title>Ignatzschineria rhizosphaerae HR5S32.</title>
        <authorList>
            <person name="Sun J.Q."/>
            <person name="Feng J.Y."/>
        </authorList>
    </citation>
    <scope>NUCLEOTIDE SEQUENCE [LARGE SCALE GENOMIC DNA]</scope>
    <source>
        <strain evidence="7 8">HR5S32</strain>
    </source>
</reference>
<accession>A0ABY3X6S2</accession>
<dbReference type="InterPro" id="IPR006282">
    <property type="entry name" value="Thi_PPkinase"/>
</dbReference>
<dbReference type="EMBL" id="CP093379">
    <property type="protein sequence ID" value="UNM97446.1"/>
    <property type="molecule type" value="Genomic_DNA"/>
</dbReference>
<keyword evidence="2" id="KW-0547">Nucleotide-binding</keyword>
<dbReference type="Gene3D" id="3.40.50.10240">
    <property type="entry name" value="Thiamin pyrophosphokinase, catalytic domain"/>
    <property type="match status" value="1"/>
</dbReference>
<dbReference type="EC" id="2.7.6.2" evidence="5"/>
<evidence type="ECO:0000313" key="8">
    <source>
        <dbReference type="Proteomes" id="UP000829542"/>
    </source>
</evidence>
<dbReference type="PANTHER" id="PTHR41299:SF1">
    <property type="entry name" value="THIAMINE PYROPHOSPHOKINASE"/>
    <property type="match status" value="1"/>
</dbReference>
<dbReference type="Proteomes" id="UP000829542">
    <property type="component" value="Chromosome"/>
</dbReference>
<evidence type="ECO:0000313" key="7">
    <source>
        <dbReference type="EMBL" id="UNM97446.1"/>
    </source>
</evidence>
<dbReference type="InterPro" id="IPR007371">
    <property type="entry name" value="TPK_catalytic"/>
</dbReference>
<gene>
    <name evidence="7" type="ORF">MMG00_06275</name>
</gene>
<evidence type="ECO:0000256" key="4">
    <source>
        <dbReference type="ARBA" id="ARBA00022840"/>
    </source>
</evidence>
<keyword evidence="3" id="KW-0418">Kinase</keyword>
<dbReference type="InterPro" id="IPR007373">
    <property type="entry name" value="Thiamin_PyroPKinase_B1-bd"/>
</dbReference>
<dbReference type="SUPFAM" id="SSF63999">
    <property type="entry name" value="Thiamin pyrophosphokinase, catalytic domain"/>
    <property type="match status" value="1"/>
</dbReference>
<proteinExistence type="predicted"/>
<keyword evidence="1 7" id="KW-0808">Transferase</keyword>
<keyword evidence="4" id="KW-0067">ATP-binding</keyword>
<dbReference type="SMART" id="SM00983">
    <property type="entry name" value="TPK_B1_binding"/>
    <property type="match status" value="1"/>
</dbReference>
<organism evidence="7 8">
    <name type="scientific">Ignatzschineria rhizosphaerae</name>
    <dbReference type="NCBI Taxonomy" id="2923279"/>
    <lineage>
        <taxon>Bacteria</taxon>
        <taxon>Pseudomonadati</taxon>
        <taxon>Pseudomonadota</taxon>
        <taxon>Gammaproteobacteria</taxon>
        <taxon>Cardiobacteriales</taxon>
        <taxon>Ignatzschineriaceae</taxon>
        <taxon>Ignatzschineria</taxon>
    </lineage>
</organism>
<dbReference type="SUPFAM" id="SSF63862">
    <property type="entry name" value="Thiamin pyrophosphokinase, substrate-binding domain"/>
    <property type="match status" value="1"/>
</dbReference>
<feature type="domain" description="Thiamin pyrophosphokinase thiamin-binding" evidence="6">
    <location>
        <begin position="138"/>
        <end position="213"/>
    </location>
</feature>
<dbReference type="Pfam" id="PF04265">
    <property type="entry name" value="TPK_B1_binding"/>
    <property type="match status" value="1"/>
</dbReference>
<protein>
    <recommendedName>
        <fullName evidence="5">Thiamine diphosphokinase</fullName>
        <ecNumber evidence="5">2.7.6.2</ecNumber>
    </recommendedName>
</protein>
<dbReference type="InterPro" id="IPR036759">
    <property type="entry name" value="TPK_catalytic_sf"/>
</dbReference>
<dbReference type="PANTHER" id="PTHR41299">
    <property type="entry name" value="THIAMINE PYROPHOSPHOKINASE"/>
    <property type="match status" value="1"/>
</dbReference>
<sequence>MALNQTEQFKRAVLLLPGAVNFDLVRMQYAQWLEDSLIIAVDKGIEKASFFAQGADLWVGDFDSSRHLEVDLACYGEKIPYPEDKDEIDTELAIGIALEKGVQEILLLGGIGGRLDHQTALLFLPFQYPNIAFTHSNGEQTLTYLQENQEYTIPTQKGGLVSVIALTKLSGLTLQKVKWPLDNFTLPLGRGLTYSNRALGDEVLVEITQGHAWLYNVMPEIDESL</sequence>
<dbReference type="InterPro" id="IPR053149">
    <property type="entry name" value="TPK"/>
</dbReference>
<keyword evidence="8" id="KW-1185">Reference proteome</keyword>
<evidence type="ECO:0000256" key="3">
    <source>
        <dbReference type="ARBA" id="ARBA00022777"/>
    </source>
</evidence>
<dbReference type="GO" id="GO:0004788">
    <property type="term" value="F:thiamine diphosphokinase activity"/>
    <property type="evidence" value="ECO:0007669"/>
    <property type="project" value="UniProtKB-EC"/>
</dbReference>
<name>A0ABY3X6S2_9GAMM</name>
<evidence type="ECO:0000256" key="1">
    <source>
        <dbReference type="ARBA" id="ARBA00022679"/>
    </source>
</evidence>
<dbReference type="RefSeq" id="WP_242152975.1">
    <property type="nucleotide sequence ID" value="NZ_CP093379.1"/>
</dbReference>
<dbReference type="NCBIfam" id="TIGR01378">
    <property type="entry name" value="thi_PPkinase"/>
    <property type="match status" value="1"/>
</dbReference>
<dbReference type="InterPro" id="IPR036371">
    <property type="entry name" value="TPK_B1-bd_sf"/>
</dbReference>
<evidence type="ECO:0000259" key="6">
    <source>
        <dbReference type="SMART" id="SM00983"/>
    </source>
</evidence>
<evidence type="ECO:0000256" key="2">
    <source>
        <dbReference type="ARBA" id="ARBA00022741"/>
    </source>
</evidence>
<evidence type="ECO:0000256" key="5">
    <source>
        <dbReference type="NCBIfam" id="TIGR01378"/>
    </source>
</evidence>